<comment type="similarity">
    <text evidence="2">Belongs to the ABC transporter superfamily.</text>
</comment>
<dbReference type="Proteomes" id="UP000011131">
    <property type="component" value="Chromosome"/>
</dbReference>
<dbReference type="eggNOG" id="COG1129">
    <property type="taxonomic scope" value="Bacteria"/>
</dbReference>
<evidence type="ECO:0000256" key="6">
    <source>
        <dbReference type="ARBA" id="ARBA00022741"/>
    </source>
</evidence>
<proteinExistence type="inferred from homology"/>
<dbReference type="HOGENOM" id="CLU_000604_86_7_7"/>
<evidence type="ECO:0000256" key="1">
    <source>
        <dbReference type="ARBA" id="ARBA00004202"/>
    </source>
</evidence>
<evidence type="ECO:0000256" key="10">
    <source>
        <dbReference type="ARBA" id="ARBA00025157"/>
    </source>
</evidence>
<gene>
    <name evidence="12" type="ordered locus">MYSTI_05334</name>
</gene>
<dbReference type="InterPro" id="IPR050095">
    <property type="entry name" value="ECF_ABC_transporter_ATP-bd"/>
</dbReference>
<dbReference type="KEGG" id="msd:MYSTI_05334"/>
<dbReference type="GO" id="GO:0042626">
    <property type="term" value="F:ATPase-coupled transmembrane transporter activity"/>
    <property type="evidence" value="ECO:0007669"/>
    <property type="project" value="TreeGrafter"/>
</dbReference>
<keyword evidence="3" id="KW-0813">Transport</keyword>
<dbReference type="PROSITE" id="PS50893">
    <property type="entry name" value="ABC_TRANSPORTER_2"/>
    <property type="match status" value="2"/>
</dbReference>
<keyword evidence="9" id="KW-0472">Membrane</keyword>
<sequence length="501" mass="54937">MAPVVQIEGVSFRYQHGDGDGLDDVSLTLEPGELAVVVGASGCGKTTLTRVVNGLVPRFFEGKLQGTVRINGQDVGGWSIGQIGQQVGSVFQDPRSQFFTTSATSEVAFASEHFGVPTDVMKERVDEAFERLGIHNLRGRSVFELSTGERQKVALASAYAMRPSVYVLDEPSANLDPQATRHLGLIIDMLRKDGAVVLVAEHRLYYLAGILDKLIHMRQGRIVEVFERKALHALPPSALEARGLRQVDLSHAKLGALPPVRRDDIYFQSHDVSLAFGERVVLGGVTAQASRGEVVGLIGRNGSGKTTFARVATGLLEQRTGRIRHAYKVVSAKQRRAGSFFVLQDADYQLYTESVLDELMLGLPDTASTRRRAMETLARFDIERLAARHPQSLSGGQKQRLTIAVAAMRRADVLFLDEPTSGLDATNLQRVGEEVRLLADQGQVVFVISHDYELLAQCCPRILRLEGGRTAADYLLDVGSARRLRMDLDLPSARSPSWVWA</sequence>
<accession>L7UEX8</accession>
<feature type="domain" description="ABC transporter" evidence="11">
    <location>
        <begin position="260"/>
        <end position="492"/>
    </location>
</feature>
<dbReference type="CDD" id="cd03225">
    <property type="entry name" value="ABC_cobalt_CbiO_domain1"/>
    <property type="match status" value="1"/>
</dbReference>
<comment type="function">
    <text evidence="10">Probably part of an ABC transporter complex. Responsible for energy coupling to the transport system.</text>
</comment>
<evidence type="ECO:0000313" key="12">
    <source>
        <dbReference type="EMBL" id="AGC46613.1"/>
    </source>
</evidence>
<dbReference type="EMBL" id="CP004025">
    <property type="protein sequence ID" value="AGC46613.1"/>
    <property type="molecule type" value="Genomic_DNA"/>
</dbReference>
<dbReference type="PANTHER" id="PTHR43553">
    <property type="entry name" value="HEAVY METAL TRANSPORTER"/>
    <property type="match status" value="1"/>
</dbReference>
<dbReference type="InterPro" id="IPR017871">
    <property type="entry name" value="ABC_transporter-like_CS"/>
</dbReference>
<dbReference type="Gene3D" id="3.40.50.300">
    <property type="entry name" value="P-loop containing nucleotide triphosphate hydrolases"/>
    <property type="match status" value="2"/>
</dbReference>
<dbReference type="InterPro" id="IPR003439">
    <property type="entry name" value="ABC_transporter-like_ATP-bd"/>
</dbReference>
<evidence type="ECO:0000256" key="3">
    <source>
        <dbReference type="ARBA" id="ARBA00022448"/>
    </source>
</evidence>
<evidence type="ECO:0000256" key="4">
    <source>
        <dbReference type="ARBA" id="ARBA00022475"/>
    </source>
</evidence>
<keyword evidence="7 12" id="KW-0067">ATP-binding</keyword>
<dbReference type="SMART" id="SM00382">
    <property type="entry name" value="AAA"/>
    <property type="match status" value="2"/>
</dbReference>
<dbReference type="InterPro" id="IPR027417">
    <property type="entry name" value="P-loop_NTPase"/>
</dbReference>
<organism evidence="12 13">
    <name type="scientific">Myxococcus stipitatus (strain DSM 14675 / JCM 12634 / Mx s8)</name>
    <dbReference type="NCBI Taxonomy" id="1278073"/>
    <lineage>
        <taxon>Bacteria</taxon>
        <taxon>Pseudomonadati</taxon>
        <taxon>Myxococcota</taxon>
        <taxon>Myxococcia</taxon>
        <taxon>Myxococcales</taxon>
        <taxon>Cystobacterineae</taxon>
        <taxon>Myxococcaceae</taxon>
        <taxon>Myxococcus</taxon>
    </lineage>
</organism>
<dbReference type="OrthoDB" id="9808609at2"/>
<name>L7UEX8_MYXSD</name>
<keyword evidence="5" id="KW-0677">Repeat</keyword>
<dbReference type="STRING" id="1278073.MYSTI_05334"/>
<comment type="subcellular location">
    <subcellularLocation>
        <location evidence="1">Cell membrane</location>
        <topology evidence="1">Peripheral membrane protein</topology>
    </subcellularLocation>
</comment>
<evidence type="ECO:0000256" key="5">
    <source>
        <dbReference type="ARBA" id="ARBA00022737"/>
    </source>
</evidence>
<reference evidence="12 13" key="1">
    <citation type="journal article" date="2013" name="Genome Announc.">
        <title>Complete genome sequence of Myxococcus stipitatus strain DSM 14675, a fruiting myxobacterium.</title>
        <authorList>
            <person name="Huntley S."/>
            <person name="Kneip S."/>
            <person name="Treuner-Lange A."/>
            <person name="Sogaard-Andersen L."/>
        </authorList>
    </citation>
    <scope>NUCLEOTIDE SEQUENCE [LARGE SCALE GENOMIC DNA]</scope>
    <source>
        <strain evidence="13">DSM 14675 / JCM 12634 / Mx s8</strain>
    </source>
</reference>
<evidence type="ECO:0000256" key="2">
    <source>
        <dbReference type="ARBA" id="ARBA00005417"/>
    </source>
</evidence>
<evidence type="ECO:0000313" key="13">
    <source>
        <dbReference type="Proteomes" id="UP000011131"/>
    </source>
</evidence>
<dbReference type="SUPFAM" id="SSF52540">
    <property type="entry name" value="P-loop containing nucleoside triphosphate hydrolases"/>
    <property type="match status" value="2"/>
</dbReference>
<dbReference type="PANTHER" id="PTHR43553:SF23">
    <property type="entry name" value="ABC TRANSPORTER ATP-BINDING COMPONENT"/>
    <property type="match status" value="1"/>
</dbReference>
<dbReference type="GO" id="GO:0043190">
    <property type="term" value="C:ATP-binding cassette (ABC) transporter complex"/>
    <property type="evidence" value="ECO:0007669"/>
    <property type="project" value="TreeGrafter"/>
</dbReference>
<keyword evidence="4" id="KW-1003">Cell membrane</keyword>
<evidence type="ECO:0000256" key="7">
    <source>
        <dbReference type="ARBA" id="ARBA00022840"/>
    </source>
</evidence>
<dbReference type="RefSeq" id="WP_015350869.1">
    <property type="nucleotide sequence ID" value="NC_020126.1"/>
</dbReference>
<keyword evidence="13" id="KW-1185">Reference proteome</keyword>
<dbReference type="PROSITE" id="PS00211">
    <property type="entry name" value="ABC_TRANSPORTER_1"/>
    <property type="match status" value="1"/>
</dbReference>
<evidence type="ECO:0000259" key="11">
    <source>
        <dbReference type="PROSITE" id="PS50893"/>
    </source>
</evidence>
<dbReference type="PATRIC" id="fig|1278073.3.peg.5405"/>
<keyword evidence="8" id="KW-1278">Translocase</keyword>
<dbReference type="GO" id="GO:0016887">
    <property type="term" value="F:ATP hydrolysis activity"/>
    <property type="evidence" value="ECO:0007669"/>
    <property type="project" value="InterPro"/>
</dbReference>
<dbReference type="GO" id="GO:0005524">
    <property type="term" value="F:ATP binding"/>
    <property type="evidence" value="ECO:0007669"/>
    <property type="project" value="UniProtKB-KW"/>
</dbReference>
<keyword evidence="6" id="KW-0547">Nucleotide-binding</keyword>
<feature type="domain" description="ABC transporter" evidence="11">
    <location>
        <begin position="5"/>
        <end position="244"/>
    </location>
</feature>
<dbReference type="AlphaFoldDB" id="L7UEX8"/>
<protein>
    <submittedName>
        <fullName evidence="12">ABC transporter ATP-binding protein</fullName>
    </submittedName>
</protein>
<dbReference type="Pfam" id="PF00005">
    <property type="entry name" value="ABC_tran"/>
    <property type="match status" value="2"/>
</dbReference>
<evidence type="ECO:0000256" key="8">
    <source>
        <dbReference type="ARBA" id="ARBA00022967"/>
    </source>
</evidence>
<dbReference type="InterPro" id="IPR015856">
    <property type="entry name" value="ABC_transpr_CbiO/EcfA_su"/>
</dbReference>
<dbReference type="InterPro" id="IPR003593">
    <property type="entry name" value="AAA+_ATPase"/>
</dbReference>
<evidence type="ECO:0000256" key="9">
    <source>
        <dbReference type="ARBA" id="ARBA00023136"/>
    </source>
</evidence>